<feature type="region of interest" description="Disordered" evidence="1">
    <location>
        <begin position="77"/>
        <end position="121"/>
    </location>
</feature>
<dbReference type="Proteomes" id="UP000296049">
    <property type="component" value="Unassembled WGS sequence"/>
</dbReference>
<feature type="compositionally biased region" description="Basic residues" evidence="1">
    <location>
        <begin position="96"/>
        <end position="105"/>
    </location>
</feature>
<name>R0JLG8_ANAPL</name>
<dbReference type="AlphaFoldDB" id="R0JLG8"/>
<dbReference type="EMBL" id="KB743584">
    <property type="protein sequence ID" value="EOA97901.1"/>
    <property type="molecule type" value="Genomic_DNA"/>
</dbReference>
<reference evidence="3" key="1">
    <citation type="journal article" date="2013" name="Nat. Genet.">
        <title>The duck genome and transcriptome provide insight into an avian influenza virus reservoir species.</title>
        <authorList>
            <person name="Huang Y."/>
            <person name="Li Y."/>
            <person name="Burt D.W."/>
            <person name="Chen H."/>
            <person name="Zhang Y."/>
            <person name="Qian W."/>
            <person name="Kim H."/>
            <person name="Gan S."/>
            <person name="Zhao Y."/>
            <person name="Li J."/>
            <person name="Yi K."/>
            <person name="Feng H."/>
            <person name="Zhu P."/>
            <person name="Li B."/>
            <person name="Liu Q."/>
            <person name="Fairley S."/>
            <person name="Magor K.E."/>
            <person name="Du Z."/>
            <person name="Hu X."/>
            <person name="Goodman L."/>
            <person name="Tafer H."/>
            <person name="Vignal A."/>
            <person name="Lee T."/>
            <person name="Kim K.W."/>
            <person name="Sheng Z."/>
            <person name="An Y."/>
            <person name="Searle S."/>
            <person name="Herrero J."/>
            <person name="Groenen M.A."/>
            <person name="Crooijmans R.P."/>
            <person name="Faraut T."/>
            <person name="Cai Q."/>
            <person name="Webster R.G."/>
            <person name="Aldridge J.R."/>
            <person name="Warren W.C."/>
            <person name="Bartschat S."/>
            <person name="Kehr S."/>
            <person name="Marz M."/>
            <person name="Stadler P.F."/>
            <person name="Smith J."/>
            <person name="Kraus R.H."/>
            <person name="Zhao Y."/>
            <person name="Ren L."/>
            <person name="Fei J."/>
            <person name="Morisson M."/>
            <person name="Kaiser P."/>
            <person name="Griffin D.K."/>
            <person name="Rao M."/>
            <person name="Pitel F."/>
            <person name="Wang J."/>
            <person name="Li N."/>
        </authorList>
    </citation>
    <scope>NUCLEOTIDE SEQUENCE [LARGE SCALE GENOMIC DNA]</scope>
</reference>
<organism evidence="2 3">
    <name type="scientific">Anas platyrhynchos</name>
    <name type="common">Mallard</name>
    <name type="synonym">Anas boschas</name>
    <dbReference type="NCBI Taxonomy" id="8839"/>
    <lineage>
        <taxon>Eukaryota</taxon>
        <taxon>Metazoa</taxon>
        <taxon>Chordata</taxon>
        <taxon>Craniata</taxon>
        <taxon>Vertebrata</taxon>
        <taxon>Euteleostomi</taxon>
        <taxon>Archelosauria</taxon>
        <taxon>Archosauria</taxon>
        <taxon>Dinosauria</taxon>
        <taxon>Saurischia</taxon>
        <taxon>Theropoda</taxon>
        <taxon>Coelurosauria</taxon>
        <taxon>Aves</taxon>
        <taxon>Neognathae</taxon>
        <taxon>Galloanserae</taxon>
        <taxon>Anseriformes</taxon>
        <taxon>Anatidae</taxon>
        <taxon>Anatinae</taxon>
        <taxon>Anas</taxon>
    </lineage>
</organism>
<feature type="compositionally biased region" description="Basic and acidic residues" evidence="1">
    <location>
        <begin position="106"/>
        <end position="121"/>
    </location>
</feature>
<accession>R0JLG8</accession>
<gene>
    <name evidence="2" type="ORF">Anapl_14720</name>
</gene>
<proteinExistence type="predicted"/>
<evidence type="ECO:0000313" key="3">
    <source>
        <dbReference type="Proteomes" id="UP000296049"/>
    </source>
</evidence>
<evidence type="ECO:0000256" key="1">
    <source>
        <dbReference type="SAM" id="MobiDB-lite"/>
    </source>
</evidence>
<sequence>MDDDSGLARLCNAKDYGEHTRDQEMFRKTQGAVGLFSAVPNASQKDQEKLLLQKHQEKLRSIILLLLPQARETLGKETALSHRKREHKNNDNNNNNKKKHKWKFKHNNDRIKPRKIPKELI</sequence>
<protein>
    <submittedName>
        <fullName evidence="2">Uncharacterized protein</fullName>
    </submittedName>
</protein>
<keyword evidence="3" id="KW-1185">Reference proteome</keyword>
<evidence type="ECO:0000313" key="2">
    <source>
        <dbReference type="EMBL" id="EOA97901.1"/>
    </source>
</evidence>